<evidence type="ECO:0000313" key="2">
    <source>
        <dbReference type="EMBL" id="MCI10593.1"/>
    </source>
</evidence>
<organism evidence="2 3">
    <name type="scientific">Trifolium medium</name>
    <dbReference type="NCBI Taxonomy" id="97028"/>
    <lineage>
        <taxon>Eukaryota</taxon>
        <taxon>Viridiplantae</taxon>
        <taxon>Streptophyta</taxon>
        <taxon>Embryophyta</taxon>
        <taxon>Tracheophyta</taxon>
        <taxon>Spermatophyta</taxon>
        <taxon>Magnoliopsida</taxon>
        <taxon>eudicotyledons</taxon>
        <taxon>Gunneridae</taxon>
        <taxon>Pentapetalae</taxon>
        <taxon>rosids</taxon>
        <taxon>fabids</taxon>
        <taxon>Fabales</taxon>
        <taxon>Fabaceae</taxon>
        <taxon>Papilionoideae</taxon>
        <taxon>50 kb inversion clade</taxon>
        <taxon>NPAAA clade</taxon>
        <taxon>Hologalegina</taxon>
        <taxon>IRL clade</taxon>
        <taxon>Trifolieae</taxon>
        <taxon>Trifolium</taxon>
    </lineage>
</organism>
<dbReference type="AlphaFoldDB" id="A0A392PER8"/>
<evidence type="ECO:0000313" key="3">
    <source>
        <dbReference type="Proteomes" id="UP000265520"/>
    </source>
</evidence>
<comment type="caution">
    <text evidence="2">The sequence shown here is derived from an EMBL/GenBank/DDBJ whole genome shotgun (WGS) entry which is preliminary data.</text>
</comment>
<protein>
    <submittedName>
        <fullName evidence="2">Uncharacterized protein</fullName>
    </submittedName>
</protein>
<feature type="region of interest" description="Disordered" evidence="1">
    <location>
        <begin position="33"/>
        <end position="52"/>
    </location>
</feature>
<dbReference type="EMBL" id="LXQA010076894">
    <property type="protein sequence ID" value="MCI10593.1"/>
    <property type="molecule type" value="Genomic_DNA"/>
</dbReference>
<reference evidence="2 3" key="1">
    <citation type="journal article" date="2018" name="Front. Plant Sci.">
        <title>Red Clover (Trifolium pratense) and Zigzag Clover (T. medium) - A Picture of Genomic Similarities and Differences.</title>
        <authorList>
            <person name="Dluhosova J."/>
            <person name="Istvanek J."/>
            <person name="Nedelnik J."/>
            <person name="Repkova J."/>
        </authorList>
    </citation>
    <scope>NUCLEOTIDE SEQUENCE [LARGE SCALE GENOMIC DNA]</scope>
    <source>
        <strain evidence="3">cv. 10/8</strain>
        <tissue evidence="2">Leaf</tissue>
    </source>
</reference>
<accession>A0A392PER8</accession>
<name>A0A392PER8_9FABA</name>
<proteinExistence type="predicted"/>
<keyword evidence="3" id="KW-1185">Reference proteome</keyword>
<evidence type="ECO:0000256" key="1">
    <source>
        <dbReference type="SAM" id="MobiDB-lite"/>
    </source>
</evidence>
<sequence length="52" mass="5812">SKFQAYWRDLARLDKQSLAWREYMSPGDSISKFQGSASNSGPNRLKSASNSS</sequence>
<feature type="non-terminal residue" evidence="2">
    <location>
        <position position="1"/>
    </location>
</feature>
<dbReference type="Proteomes" id="UP000265520">
    <property type="component" value="Unassembled WGS sequence"/>
</dbReference>